<evidence type="ECO:0000259" key="1">
    <source>
        <dbReference type="Pfam" id="PF21248"/>
    </source>
</evidence>
<dbReference type="PATRIC" id="fig|35818.11.peg.17"/>
<feature type="domain" description="Adenylyltransferase SoFic-like C-terminal" evidence="1">
    <location>
        <begin position="37"/>
        <end position="97"/>
    </location>
</feature>
<dbReference type="Proteomes" id="UP000037997">
    <property type="component" value="Unassembled WGS sequence"/>
</dbReference>
<reference evidence="2 3" key="1">
    <citation type="submission" date="2014-06" db="EMBL/GenBank/DDBJ databases">
        <title>Helicobacter pullorum isolates in fresh chicken meat - phenotypic and genotypic features.</title>
        <authorList>
            <person name="Borges V."/>
            <person name="Santos A."/>
            <person name="Correia C.B."/>
            <person name="Saraiva M."/>
            <person name="Menard A."/>
            <person name="Vieira L."/>
            <person name="Sampaio D.A."/>
            <person name="Gomes J.P."/>
            <person name="Oleastro M."/>
        </authorList>
    </citation>
    <scope>NUCLEOTIDE SEQUENCE [LARGE SCALE GENOMIC DNA]</scope>
    <source>
        <strain evidence="2 3">229334/12</strain>
    </source>
</reference>
<organism evidence="2 3">
    <name type="scientific">Helicobacter pullorum</name>
    <dbReference type="NCBI Taxonomy" id="35818"/>
    <lineage>
        <taxon>Bacteria</taxon>
        <taxon>Pseudomonadati</taxon>
        <taxon>Campylobacterota</taxon>
        <taxon>Epsilonproteobacteria</taxon>
        <taxon>Campylobacterales</taxon>
        <taxon>Helicobacteraceae</taxon>
        <taxon>Helicobacter</taxon>
    </lineage>
</organism>
<comment type="caution">
    <text evidence="2">The sequence shown here is derived from an EMBL/GenBank/DDBJ whole genome shotgun (WGS) entry which is preliminary data.</text>
</comment>
<evidence type="ECO:0000313" key="2">
    <source>
        <dbReference type="EMBL" id="KPH56569.1"/>
    </source>
</evidence>
<evidence type="ECO:0000313" key="3">
    <source>
        <dbReference type="Proteomes" id="UP000037997"/>
    </source>
</evidence>
<accession>A0A0N0LUM3</accession>
<gene>
    <name evidence="2" type="ORF">HPU229334_00090</name>
</gene>
<sequence>MHDDTIALITFYSIKKMLESLSNKDIKEAMNNYSETLKDNTKIYSKDLIDTLFAYPYTKIESLEKTLQITRQTSSKYLKICEELKLLECVNVQKKEILYQCKAF</sequence>
<protein>
    <recommendedName>
        <fullName evidence="1">Adenylyltransferase SoFic-like C-terminal domain-containing protein</fullName>
    </recommendedName>
</protein>
<dbReference type="EMBL" id="JNOC01000001">
    <property type="protein sequence ID" value="KPH56569.1"/>
    <property type="molecule type" value="Genomic_DNA"/>
</dbReference>
<dbReference type="AlphaFoldDB" id="A0A0N0LUM3"/>
<dbReference type="Pfam" id="PF21248">
    <property type="entry name" value="SoFic-like_C"/>
    <property type="match status" value="1"/>
</dbReference>
<proteinExistence type="predicted"/>
<dbReference type="InterPro" id="IPR048770">
    <property type="entry name" value="SoFic-like_C"/>
</dbReference>
<name>A0A0N0LUM3_9HELI</name>